<evidence type="ECO:0000256" key="6">
    <source>
        <dbReference type="ARBA" id="ARBA00022857"/>
    </source>
</evidence>
<dbReference type="GO" id="GO:0003951">
    <property type="term" value="F:NAD+ kinase activity"/>
    <property type="evidence" value="ECO:0007669"/>
    <property type="project" value="InterPro"/>
</dbReference>
<dbReference type="PANTHER" id="PTHR20275:SF0">
    <property type="entry name" value="NAD KINASE"/>
    <property type="match status" value="1"/>
</dbReference>
<keyword evidence="9" id="KW-1185">Reference proteome</keyword>
<sequence length="443" mass="48975">MATSKLGRSPERRMELMFCDGDICKDAVRQRVIGKHNQIVLSGPATGQVAYTWSQDSTTNNANGERSNVTRSSVLLLVRPNDENLIKKVAEVVPNLTHAGVKVLLVPDLAAKLKFYYGVDDERIGLFEASMEFESRSSKTRHVNDSEDEWIEDVLIEPFPDLVCTLGGDGLLMHASMLFQGPVPPIISIAGGSLGFLTPFKVENMEDAICIALGMGNIEETPDTDKRSTHDIPVFPPNMESYPFDNPLSQASHPKFSFGMDEYICMTIRMRLDCRIVSPEGVVRSRFNVLNEVVIDRGSSPYLAALECFCDDIHLTTVQADGVIFATPTGSTAYSMAAGGSVVHPAVPSILVTPICPHVLSFRSMVFPDHVVLRCYVPDDARATASVAFDGKHRRELQRGDSVQIQMSNYPVPTLNRGDHSSDWLEGLKRSFNFNTRPRQRPL</sequence>
<evidence type="ECO:0000256" key="4">
    <source>
        <dbReference type="ARBA" id="ARBA00022777"/>
    </source>
</evidence>
<dbReference type="Pfam" id="PF01513">
    <property type="entry name" value="NAD_kinase"/>
    <property type="match status" value="1"/>
</dbReference>
<evidence type="ECO:0000256" key="5">
    <source>
        <dbReference type="ARBA" id="ARBA00022840"/>
    </source>
</evidence>
<dbReference type="GO" id="GO:0005524">
    <property type="term" value="F:ATP binding"/>
    <property type="evidence" value="ECO:0007669"/>
    <property type="project" value="UniProtKB-KW"/>
</dbReference>
<protein>
    <recommendedName>
        <fullName evidence="10">NAD(+) kinase</fullName>
    </recommendedName>
</protein>
<dbReference type="HAMAP" id="MF_00361">
    <property type="entry name" value="NAD_kinase"/>
    <property type="match status" value="1"/>
</dbReference>
<evidence type="ECO:0000313" key="8">
    <source>
        <dbReference type="EMBL" id="CAJ1953620.1"/>
    </source>
</evidence>
<evidence type="ECO:0008006" key="10">
    <source>
        <dbReference type="Google" id="ProtNLM"/>
    </source>
</evidence>
<reference evidence="8" key="1">
    <citation type="submission" date="2023-08" db="EMBL/GenBank/DDBJ databases">
        <authorList>
            <person name="Audoor S."/>
            <person name="Bilcke G."/>
        </authorList>
    </citation>
    <scope>NUCLEOTIDE SEQUENCE</scope>
</reference>
<evidence type="ECO:0000256" key="7">
    <source>
        <dbReference type="ARBA" id="ARBA00023027"/>
    </source>
</evidence>
<dbReference type="PANTHER" id="PTHR20275">
    <property type="entry name" value="NAD KINASE"/>
    <property type="match status" value="1"/>
</dbReference>
<dbReference type="InterPro" id="IPR017437">
    <property type="entry name" value="ATP-NAD_kinase_PpnK-typ_C"/>
</dbReference>
<dbReference type="EMBL" id="CAKOGP040001836">
    <property type="protein sequence ID" value="CAJ1953620.1"/>
    <property type="molecule type" value="Genomic_DNA"/>
</dbReference>
<evidence type="ECO:0000256" key="3">
    <source>
        <dbReference type="ARBA" id="ARBA00022741"/>
    </source>
</evidence>
<dbReference type="Proteomes" id="UP001295423">
    <property type="component" value="Unassembled WGS sequence"/>
</dbReference>
<dbReference type="Gene3D" id="2.60.200.30">
    <property type="entry name" value="Probable inorganic polyphosphate/atp-NAD kinase, domain 2"/>
    <property type="match status" value="1"/>
</dbReference>
<organism evidence="8 9">
    <name type="scientific">Cylindrotheca closterium</name>
    <dbReference type="NCBI Taxonomy" id="2856"/>
    <lineage>
        <taxon>Eukaryota</taxon>
        <taxon>Sar</taxon>
        <taxon>Stramenopiles</taxon>
        <taxon>Ochrophyta</taxon>
        <taxon>Bacillariophyta</taxon>
        <taxon>Bacillariophyceae</taxon>
        <taxon>Bacillariophycidae</taxon>
        <taxon>Bacillariales</taxon>
        <taxon>Bacillariaceae</taxon>
        <taxon>Cylindrotheca</taxon>
    </lineage>
</organism>
<keyword evidence="3" id="KW-0547">Nucleotide-binding</keyword>
<dbReference type="InterPro" id="IPR016064">
    <property type="entry name" value="NAD/diacylglycerol_kinase_sf"/>
</dbReference>
<keyword evidence="7" id="KW-0520">NAD</keyword>
<dbReference type="AlphaFoldDB" id="A0AAD2FU96"/>
<keyword evidence="4" id="KW-0418">Kinase</keyword>
<name>A0AAD2FU96_9STRA</name>
<keyword evidence="2" id="KW-0808">Transferase</keyword>
<dbReference type="GO" id="GO:0006741">
    <property type="term" value="P:NADP+ biosynthetic process"/>
    <property type="evidence" value="ECO:0007669"/>
    <property type="project" value="InterPro"/>
</dbReference>
<gene>
    <name evidence="8" type="ORF">CYCCA115_LOCUS14222</name>
</gene>
<dbReference type="SUPFAM" id="SSF111331">
    <property type="entry name" value="NAD kinase/diacylglycerol kinase-like"/>
    <property type="match status" value="1"/>
</dbReference>
<accession>A0AAD2FU96</accession>
<dbReference type="GO" id="GO:0019674">
    <property type="term" value="P:NAD+ metabolic process"/>
    <property type="evidence" value="ECO:0007669"/>
    <property type="project" value="InterPro"/>
</dbReference>
<dbReference type="Gene3D" id="3.40.50.10330">
    <property type="entry name" value="Probable inorganic polyphosphate/atp-NAD kinase, domain 1"/>
    <property type="match status" value="1"/>
</dbReference>
<dbReference type="InterPro" id="IPR017438">
    <property type="entry name" value="ATP-NAD_kinase_N"/>
</dbReference>
<proteinExistence type="inferred from homology"/>
<comment type="caution">
    <text evidence="8">The sequence shown here is derived from an EMBL/GenBank/DDBJ whole genome shotgun (WGS) entry which is preliminary data.</text>
</comment>
<keyword evidence="5" id="KW-0067">ATP-binding</keyword>
<evidence type="ECO:0000256" key="2">
    <source>
        <dbReference type="ARBA" id="ARBA00022679"/>
    </source>
</evidence>
<evidence type="ECO:0000256" key="1">
    <source>
        <dbReference type="ARBA" id="ARBA00010995"/>
    </source>
</evidence>
<comment type="similarity">
    <text evidence="1">Belongs to the NAD kinase family.</text>
</comment>
<dbReference type="Pfam" id="PF20143">
    <property type="entry name" value="NAD_kinase_C"/>
    <property type="match status" value="1"/>
</dbReference>
<dbReference type="InterPro" id="IPR002504">
    <property type="entry name" value="NADK"/>
</dbReference>
<keyword evidence="6" id="KW-0521">NADP</keyword>
<dbReference type="FunFam" id="2.60.200.30:FF:000009">
    <property type="entry name" value="Poly(P)/ATP NAD kinase"/>
    <property type="match status" value="1"/>
</dbReference>
<evidence type="ECO:0000313" key="9">
    <source>
        <dbReference type="Proteomes" id="UP001295423"/>
    </source>
</evidence>